<keyword evidence="6" id="KW-0963">Cytoplasm</keyword>
<dbReference type="SUPFAM" id="SSF56112">
    <property type="entry name" value="Protein kinase-like (PK-like)"/>
    <property type="match status" value="1"/>
</dbReference>
<evidence type="ECO:0000259" key="16">
    <source>
        <dbReference type="PROSITE" id="PS50011"/>
    </source>
</evidence>
<evidence type="ECO:0000256" key="2">
    <source>
        <dbReference type="ARBA" id="ARBA00010006"/>
    </source>
</evidence>
<organism evidence="17 18">
    <name type="scientific">Caenorhabditis bovis</name>
    <dbReference type="NCBI Taxonomy" id="2654633"/>
    <lineage>
        <taxon>Eukaryota</taxon>
        <taxon>Metazoa</taxon>
        <taxon>Ecdysozoa</taxon>
        <taxon>Nematoda</taxon>
        <taxon>Chromadorea</taxon>
        <taxon>Rhabditida</taxon>
        <taxon>Rhabditina</taxon>
        <taxon>Rhabditomorpha</taxon>
        <taxon>Rhabditoidea</taxon>
        <taxon>Rhabditidae</taxon>
        <taxon>Peloderinae</taxon>
        <taxon>Caenorhabditis</taxon>
    </lineage>
</organism>
<dbReference type="InterPro" id="IPR008271">
    <property type="entry name" value="Ser/Thr_kinase_AS"/>
</dbReference>
<dbReference type="InterPro" id="IPR001849">
    <property type="entry name" value="PH_domain"/>
</dbReference>
<proteinExistence type="inferred from homology"/>
<sequence>MNSVDNCRLAASLIRETVFDGCPRRTPKDFAFLQAIGEGAYSCVYKAREIRSGAEFAIKVIQKAYVSRHQMTNSIIREKNILNYLTQMSGGNPFVSQLYTTFQDASRMYLVMMFAEKGDLLDAMTHFGSFDIGTSRFFCSEILSGLDYLHHCNIVHRDLKPENILIKADGHVMITDFGSAQAYQDLCLPHIDFGDEENYYNRSCSSSPLFERRFEESHPDANNGGQGRRTTFVGTAQYVSPEMLSDGEVGPHSDIWAFGCILYQCLSGLAPFRAVNQYHMMRKIQEVDYSFPDGFPQIGRGVINKILVGDIDERATIDEVMDDVFFDGVDWDNINEVTPPTLHAYLPAAFGEPEFYSDVVVKPGLDDHALIRLMNLVPATENKNEEGNNVEEEQNGNAANENEEIVVKNDEEEVHGVVADQKVEEVAIPQAPTVAPEPAAEPVVEKSTPVKEEKSSKKDEKSLEGMKIEPLEAIYFDGNTDEPFELNPRTQSQILRNHILRQKRLEKQRLENPYHLFTNGELILKQGFLEKKRGLFARKRMFILTEGPHLLYVDPSNMELKGEIPWTPCMNIEIKNFGTFIIHTPNRVYYLFDEERRALEWCQAIESLRQRYETEIEETYNNGIADGTFFTTYGKKKSRKEIMRAEKALRRKKAKEEKKAAKKAAQLAAQAAKRNSQ</sequence>
<comment type="similarity">
    <text evidence="2">Belongs to the protein kinase superfamily. AGC Ser/Thr protein kinase family. PDPK1 subfamily.</text>
</comment>
<keyword evidence="5" id="KW-0217">Developmental protein</keyword>
<dbReference type="Pfam" id="PF14593">
    <property type="entry name" value="PH_3"/>
    <property type="match status" value="1"/>
</dbReference>
<dbReference type="CDD" id="cd05581">
    <property type="entry name" value="STKc_PDK1"/>
    <property type="match status" value="1"/>
</dbReference>
<keyword evidence="11 14" id="KW-0067">ATP-binding</keyword>
<evidence type="ECO:0000256" key="3">
    <source>
        <dbReference type="ARBA" id="ARBA00012513"/>
    </source>
</evidence>
<dbReference type="PANTHER" id="PTHR24356">
    <property type="entry name" value="SERINE/THREONINE-PROTEIN KINASE"/>
    <property type="match status" value="1"/>
</dbReference>
<evidence type="ECO:0000256" key="11">
    <source>
        <dbReference type="ARBA" id="ARBA00022840"/>
    </source>
</evidence>
<dbReference type="InterPro" id="IPR011993">
    <property type="entry name" value="PH-like_dom_sf"/>
</dbReference>
<evidence type="ECO:0000256" key="10">
    <source>
        <dbReference type="ARBA" id="ARBA00022777"/>
    </source>
</evidence>
<accession>A0A8S1EJX7</accession>
<evidence type="ECO:0000256" key="8">
    <source>
        <dbReference type="ARBA" id="ARBA00022679"/>
    </source>
</evidence>
<dbReference type="GO" id="GO:0048638">
    <property type="term" value="P:regulation of developmental growth"/>
    <property type="evidence" value="ECO:0007669"/>
    <property type="project" value="UniProtKB-ARBA"/>
</dbReference>
<dbReference type="Gene3D" id="1.10.510.10">
    <property type="entry name" value="Transferase(Phosphotransferase) domain 1"/>
    <property type="match status" value="1"/>
</dbReference>
<dbReference type="GO" id="GO:0005737">
    <property type="term" value="C:cytoplasm"/>
    <property type="evidence" value="ECO:0007669"/>
    <property type="project" value="UniProtKB-SubCell"/>
</dbReference>
<dbReference type="InterPro" id="IPR011009">
    <property type="entry name" value="Kinase-like_dom_sf"/>
</dbReference>
<protein>
    <recommendedName>
        <fullName evidence="4">3-phosphoinositide-dependent protein kinase 1</fullName>
        <ecNumber evidence="3">2.7.11.1</ecNumber>
    </recommendedName>
</protein>
<dbReference type="GO" id="GO:0004674">
    <property type="term" value="F:protein serine/threonine kinase activity"/>
    <property type="evidence" value="ECO:0007669"/>
    <property type="project" value="UniProtKB-KW"/>
</dbReference>
<dbReference type="PROSITE" id="PS00108">
    <property type="entry name" value="PROTEIN_KINASE_ST"/>
    <property type="match status" value="1"/>
</dbReference>
<feature type="region of interest" description="Disordered" evidence="15">
    <location>
        <begin position="431"/>
        <end position="462"/>
    </location>
</feature>
<dbReference type="GO" id="GO:1901701">
    <property type="term" value="P:cellular response to oxygen-containing compound"/>
    <property type="evidence" value="ECO:0007669"/>
    <property type="project" value="UniProtKB-ARBA"/>
</dbReference>
<evidence type="ECO:0000256" key="4">
    <source>
        <dbReference type="ARBA" id="ARBA00018538"/>
    </source>
</evidence>
<keyword evidence="10" id="KW-0418">Kinase</keyword>
<dbReference type="GO" id="GO:0005524">
    <property type="term" value="F:ATP binding"/>
    <property type="evidence" value="ECO:0007669"/>
    <property type="project" value="UniProtKB-UniRule"/>
</dbReference>
<keyword evidence="9 14" id="KW-0547">Nucleotide-binding</keyword>
<keyword evidence="18" id="KW-1185">Reference proteome</keyword>
<dbReference type="FunFam" id="2.30.29.30:FF:000324">
    <property type="entry name" value="Phosphoinositide-dependent kinase 1, isoform F"/>
    <property type="match status" value="1"/>
</dbReference>
<dbReference type="InterPro" id="IPR039046">
    <property type="entry name" value="PDPK1"/>
</dbReference>
<comment type="catalytic activity">
    <reaction evidence="13">
        <text>L-seryl-[protein] + ATP = O-phospho-L-seryl-[protein] + ADP + H(+)</text>
        <dbReference type="Rhea" id="RHEA:17989"/>
        <dbReference type="Rhea" id="RHEA-COMP:9863"/>
        <dbReference type="Rhea" id="RHEA-COMP:11604"/>
        <dbReference type="ChEBI" id="CHEBI:15378"/>
        <dbReference type="ChEBI" id="CHEBI:29999"/>
        <dbReference type="ChEBI" id="CHEBI:30616"/>
        <dbReference type="ChEBI" id="CHEBI:83421"/>
        <dbReference type="ChEBI" id="CHEBI:456216"/>
        <dbReference type="EC" id="2.7.11.1"/>
    </reaction>
</comment>
<evidence type="ECO:0000256" key="5">
    <source>
        <dbReference type="ARBA" id="ARBA00022473"/>
    </source>
</evidence>
<evidence type="ECO:0000256" key="15">
    <source>
        <dbReference type="SAM" id="MobiDB-lite"/>
    </source>
</evidence>
<evidence type="ECO:0000256" key="6">
    <source>
        <dbReference type="ARBA" id="ARBA00022490"/>
    </source>
</evidence>
<dbReference type="CDD" id="cd01262">
    <property type="entry name" value="PH_PDK1"/>
    <property type="match status" value="1"/>
</dbReference>
<dbReference type="GO" id="GO:0035556">
    <property type="term" value="P:intracellular signal transduction"/>
    <property type="evidence" value="ECO:0007669"/>
    <property type="project" value="TreeGrafter"/>
</dbReference>
<keyword evidence="7" id="KW-0723">Serine/threonine-protein kinase</keyword>
<dbReference type="Pfam" id="PF00069">
    <property type="entry name" value="Pkinase"/>
    <property type="match status" value="2"/>
</dbReference>
<dbReference type="EC" id="2.7.11.1" evidence="3"/>
<gene>
    <name evidence="17" type="ORF">CBOVIS_LOCUS3892</name>
</gene>
<dbReference type="Gene3D" id="3.30.200.20">
    <property type="entry name" value="Phosphorylase Kinase, domain 1"/>
    <property type="match status" value="1"/>
</dbReference>
<evidence type="ECO:0000313" key="18">
    <source>
        <dbReference type="Proteomes" id="UP000494206"/>
    </source>
</evidence>
<dbReference type="OrthoDB" id="347657at2759"/>
<feature type="domain" description="Protein kinase" evidence="16">
    <location>
        <begin position="30"/>
        <end position="326"/>
    </location>
</feature>
<feature type="region of interest" description="Disordered" evidence="15">
    <location>
        <begin position="652"/>
        <end position="677"/>
    </location>
</feature>
<comment type="subcellular location">
    <subcellularLocation>
        <location evidence="1">Cytoplasm</location>
    </subcellularLocation>
</comment>
<comment type="caution">
    <text evidence="17">The sequence shown here is derived from an EMBL/GenBank/DDBJ whole genome shotgun (WGS) entry which is preliminary data.</text>
</comment>
<feature type="compositionally biased region" description="Low complexity" evidence="15">
    <location>
        <begin position="663"/>
        <end position="677"/>
    </location>
</feature>
<evidence type="ECO:0000256" key="12">
    <source>
        <dbReference type="ARBA" id="ARBA00047899"/>
    </source>
</evidence>
<evidence type="ECO:0000256" key="13">
    <source>
        <dbReference type="ARBA" id="ARBA00048679"/>
    </source>
</evidence>
<dbReference type="PANTHER" id="PTHR24356:SF406">
    <property type="entry name" value="3-PHOSPHOINOSITIDE-DEPENDENT PROTEIN KINASE 1"/>
    <property type="match status" value="1"/>
</dbReference>
<dbReference type="InterPro" id="IPR050236">
    <property type="entry name" value="Ser_Thr_kinase_AGC"/>
</dbReference>
<dbReference type="SMART" id="SM00220">
    <property type="entry name" value="S_TKc"/>
    <property type="match status" value="1"/>
</dbReference>
<dbReference type="Gene3D" id="2.30.29.30">
    <property type="entry name" value="Pleckstrin-homology domain (PH domain)/Phosphotyrosine-binding domain (PTB)"/>
    <property type="match status" value="1"/>
</dbReference>
<evidence type="ECO:0000256" key="14">
    <source>
        <dbReference type="PROSITE-ProRule" id="PRU10141"/>
    </source>
</evidence>
<feature type="binding site" evidence="14">
    <location>
        <position position="59"/>
    </location>
    <ligand>
        <name>ATP</name>
        <dbReference type="ChEBI" id="CHEBI:30616"/>
    </ligand>
</feature>
<dbReference type="SMART" id="SM00233">
    <property type="entry name" value="PH"/>
    <property type="match status" value="1"/>
</dbReference>
<dbReference type="SUPFAM" id="SSF50729">
    <property type="entry name" value="PH domain-like"/>
    <property type="match status" value="1"/>
</dbReference>
<dbReference type="InterPro" id="IPR000719">
    <property type="entry name" value="Prot_kinase_dom"/>
</dbReference>
<dbReference type="InterPro" id="IPR017441">
    <property type="entry name" value="Protein_kinase_ATP_BS"/>
</dbReference>
<dbReference type="PROSITE" id="PS50011">
    <property type="entry name" value="PROTEIN_KINASE_DOM"/>
    <property type="match status" value="1"/>
</dbReference>
<evidence type="ECO:0000256" key="7">
    <source>
        <dbReference type="ARBA" id="ARBA00022527"/>
    </source>
</evidence>
<evidence type="ECO:0000256" key="1">
    <source>
        <dbReference type="ARBA" id="ARBA00004496"/>
    </source>
</evidence>
<evidence type="ECO:0000256" key="9">
    <source>
        <dbReference type="ARBA" id="ARBA00022741"/>
    </source>
</evidence>
<feature type="compositionally biased region" description="Basic and acidic residues" evidence="15">
    <location>
        <begin position="448"/>
        <end position="462"/>
    </location>
</feature>
<dbReference type="PROSITE" id="PS00107">
    <property type="entry name" value="PROTEIN_KINASE_ATP"/>
    <property type="match status" value="1"/>
</dbReference>
<dbReference type="AlphaFoldDB" id="A0A8S1EJX7"/>
<comment type="catalytic activity">
    <reaction evidence="12">
        <text>L-threonyl-[protein] + ATP = O-phospho-L-threonyl-[protein] + ADP + H(+)</text>
        <dbReference type="Rhea" id="RHEA:46608"/>
        <dbReference type="Rhea" id="RHEA-COMP:11060"/>
        <dbReference type="Rhea" id="RHEA-COMP:11605"/>
        <dbReference type="ChEBI" id="CHEBI:15378"/>
        <dbReference type="ChEBI" id="CHEBI:30013"/>
        <dbReference type="ChEBI" id="CHEBI:30616"/>
        <dbReference type="ChEBI" id="CHEBI:61977"/>
        <dbReference type="ChEBI" id="CHEBI:456216"/>
        <dbReference type="EC" id="2.7.11.1"/>
    </reaction>
</comment>
<name>A0A8S1EJX7_9PELO</name>
<reference evidence="17 18" key="1">
    <citation type="submission" date="2020-04" db="EMBL/GenBank/DDBJ databases">
        <authorList>
            <person name="Laetsch R D."/>
            <person name="Stevens L."/>
            <person name="Kumar S."/>
            <person name="Blaxter L. M."/>
        </authorList>
    </citation>
    <scope>NUCLEOTIDE SEQUENCE [LARGE SCALE GENOMIC DNA]</scope>
</reference>
<dbReference type="InterPro" id="IPR033931">
    <property type="entry name" value="PDK1-typ_PH"/>
</dbReference>
<evidence type="ECO:0000313" key="17">
    <source>
        <dbReference type="EMBL" id="CAB3401096.1"/>
    </source>
</evidence>
<keyword evidence="8" id="KW-0808">Transferase</keyword>
<dbReference type="Proteomes" id="UP000494206">
    <property type="component" value="Unassembled WGS sequence"/>
</dbReference>
<dbReference type="EMBL" id="CADEPM010000002">
    <property type="protein sequence ID" value="CAB3401096.1"/>
    <property type="molecule type" value="Genomic_DNA"/>
</dbReference>